<comment type="subcellular location">
    <subcellularLocation>
        <location evidence="1">Membrane</location>
        <topology evidence="1">Multi-pass membrane protein</topology>
    </subcellularLocation>
</comment>
<dbReference type="KEGG" id="nvi:107980865"/>
<dbReference type="InterPro" id="IPR032816">
    <property type="entry name" value="VTT_dom"/>
</dbReference>
<evidence type="ECO:0000256" key="1">
    <source>
        <dbReference type="ARBA" id="ARBA00004141"/>
    </source>
</evidence>
<feature type="transmembrane region" description="Helical" evidence="6">
    <location>
        <begin position="214"/>
        <end position="232"/>
    </location>
</feature>
<evidence type="ECO:0000256" key="3">
    <source>
        <dbReference type="ARBA" id="ARBA00022989"/>
    </source>
</evidence>
<evidence type="ECO:0000256" key="2">
    <source>
        <dbReference type="ARBA" id="ARBA00022692"/>
    </source>
</evidence>
<dbReference type="EnsemblMetazoa" id="XM_032597968">
    <property type="protein sequence ID" value="XP_032453859"/>
    <property type="gene ID" value="LOC107980865"/>
</dbReference>
<feature type="transmembrane region" description="Helical" evidence="6">
    <location>
        <begin position="158"/>
        <end position="184"/>
    </location>
</feature>
<feature type="transmembrane region" description="Helical" evidence="6">
    <location>
        <begin position="125"/>
        <end position="146"/>
    </location>
</feature>
<evidence type="ECO:0000259" key="7">
    <source>
        <dbReference type="Pfam" id="PF09335"/>
    </source>
</evidence>
<dbReference type="AlphaFoldDB" id="A0A7M7M6N1"/>
<keyword evidence="9" id="KW-1185">Reference proteome</keyword>
<dbReference type="OrthoDB" id="3364966at2759"/>
<feature type="transmembrane region" description="Helical" evidence="6">
    <location>
        <begin position="277"/>
        <end position="299"/>
    </location>
</feature>
<evidence type="ECO:0000313" key="9">
    <source>
        <dbReference type="Proteomes" id="UP000002358"/>
    </source>
</evidence>
<evidence type="ECO:0000256" key="5">
    <source>
        <dbReference type="ARBA" id="ARBA00025797"/>
    </source>
</evidence>
<reference evidence="8" key="1">
    <citation type="submission" date="2021-01" db="UniProtKB">
        <authorList>
            <consortium name="EnsemblMetazoa"/>
        </authorList>
    </citation>
    <scope>IDENTIFICATION</scope>
</reference>
<keyword evidence="3 6" id="KW-1133">Transmembrane helix</keyword>
<dbReference type="OMA" id="CIKIPRD"/>
<protein>
    <recommendedName>
        <fullName evidence="7">VTT domain-containing protein</fullName>
    </recommendedName>
</protein>
<dbReference type="Pfam" id="PF09335">
    <property type="entry name" value="VTT_dom"/>
    <property type="match status" value="1"/>
</dbReference>
<keyword evidence="4 6" id="KW-0472">Membrane</keyword>
<comment type="similarity">
    <text evidence="5">Belongs to the TMEM41 family.</text>
</comment>
<dbReference type="Proteomes" id="UP000002358">
    <property type="component" value="Chromosome 3"/>
</dbReference>
<dbReference type="SMR" id="A0A7M7M6N1"/>
<gene>
    <name evidence="8" type="primary">107980865</name>
</gene>
<sequence length="308" mass="34462">MASTMVRSINGGGAFVTLRTFEQATFIRIDIAEECPSDYTTHYFQSLTTNSFAEAKDSSDMENEISTRRGLLTVGLIFMLSSSALFYVYMSFPELQEDEKQYVKLPFNIEDAKNLGKLLGSYKDLYYIQVLTGLFVTYIFLQTFAIPGSIFLSILSGFLFPFPLALTLVCTCSAIGASLCYLLSSLVGKRLLRKYFPEKAKTWAETVTKHSNNLLNYMIFLRITPLLPNWFINLASPVVGVPMMPFVLGTFLGVAPPSFVAIQAGQTLNNLTSSSDAFSWNSIILLFVFALLSVVPVIFKKQIREKFE</sequence>
<evidence type="ECO:0000256" key="6">
    <source>
        <dbReference type="SAM" id="Phobius"/>
    </source>
</evidence>
<dbReference type="InterPro" id="IPR045014">
    <property type="entry name" value="TM41A/B"/>
</dbReference>
<dbReference type="FunCoup" id="A0A7M7M6N1">
    <property type="interactions" value="1340"/>
</dbReference>
<evidence type="ECO:0000313" key="8">
    <source>
        <dbReference type="EnsemblMetazoa" id="XP_016839114"/>
    </source>
</evidence>
<feature type="domain" description="VTT" evidence="7">
    <location>
        <begin position="146"/>
        <end position="266"/>
    </location>
</feature>
<keyword evidence="2 6" id="KW-0812">Transmembrane</keyword>
<accession>A0A7M7M6N1</accession>
<feature type="transmembrane region" description="Helical" evidence="6">
    <location>
        <begin position="71"/>
        <end position="90"/>
    </location>
</feature>
<dbReference type="InParanoid" id="A0A7M7M6N1"/>
<proteinExistence type="inferred from homology"/>
<feature type="transmembrane region" description="Helical" evidence="6">
    <location>
        <begin position="244"/>
        <end position="265"/>
    </location>
</feature>
<evidence type="ECO:0000256" key="4">
    <source>
        <dbReference type="ARBA" id="ARBA00023136"/>
    </source>
</evidence>
<dbReference type="PANTHER" id="PTHR43220">
    <property type="match status" value="1"/>
</dbReference>
<dbReference type="EnsemblMetazoa" id="XM_016983625">
    <property type="protein sequence ID" value="XP_016839114"/>
    <property type="gene ID" value="LOC107980865"/>
</dbReference>
<name>A0A7M7M6N1_NASVI</name>
<dbReference type="PANTHER" id="PTHR43220:SF18">
    <property type="entry name" value="TRANSMEMBRANE PROTEIN 41B"/>
    <property type="match status" value="1"/>
</dbReference>
<organism evidence="8 9">
    <name type="scientific">Nasonia vitripennis</name>
    <name type="common">Parasitic wasp</name>
    <dbReference type="NCBI Taxonomy" id="7425"/>
    <lineage>
        <taxon>Eukaryota</taxon>
        <taxon>Metazoa</taxon>
        <taxon>Ecdysozoa</taxon>
        <taxon>Arthropoda</taxon>
        <taxon>Hexapoda</taxon>
        <taxon>Insecta</taxon>
        <taxon>Pterygota</taxon>
        <taxon>Neoptera</taxon>
        <taxon>Endopterygota</taxon>
        <taxon>Hymenoptera</taxon>
        <taxon>Apocrita</taxon>
        <taxon>Proctotrupomorpha</taxon>
        <taxon>Chalcidoidea</taxon>
        <taxon>Pteromalidae</taxon>
        <taxon>Pteromalinae</taxon>
        <taxon>Nasonia</taxon>
    </lineage>
</organism>
<dbReference type="GO" id="GO:0000045">
    <property type="term" value="P:autophagosome assembly"/>
    <property type="evidence" value="ECO:0007669"/>
    <property type="project" value="TreeGrafter"/>
</dbReference>
<dbReference type="GO" id="GO:0005789">
    <property type="term" value="C:endoplasmic reticulum membrane"/>
    <property type="evidence" value="ECO:0007669"/>
    <property type="project" value="TreeGrafter"/>
</dbReference>